<keyword evidence="4 7" id="KW-0863">Zinc-finger</keyword>
<protein>
    <submittedName>
        <fullName evidence="9">CLUMA_CG014095, isoform A</fullName>
    </submittedName>
</protein>
<dbReference type="Pfam" id="PF13912">
    <property type="entry name" value="zf-C2H2_6"/>
    <property type="match status" value="1"/>
</dbReference>
<dbReference type="SMART" id="SM00355">
    <property type="entry name" value="ZnF_C2H2"/>
    <property type="match status" value="10"/>
</dbReference>
<evidence type="ECO:0000256" key="2">
    <source>
        <dbReference type="ARBA" id="ARBA00022723"/>
    </source>
</evidence>
<dbReference type="OrthoDB" id="7788172at2759"/>
<evidence type="ECO:0000313" key="10">
    <source>
        <dbReference type="Proteomes" id="UP000183832"/>
    </source>
</evidence>
<dbReference type="AlphaFoldDB" id="A0A1J1IMS2"/>
<dbReference type="PROSITE" id="PS00028">
    <property type="entry name" value="ZINC_FINGER_C2H2_1"/>
    <property type="match status" value="5"/>
</dbReference>
<evidence type="ECO:0000256" key="4">
    <source>
        <dbReference type="ARBA" id="ARBA00022771"/>
    </source>
</evidence>
<evidence type="ECO:0000256" key="5">
    <source>
        <dbReference type="ARBA" id="ARBA00022833"/>
    </source>
</evidence>
<dbReference type="STRING" id="568069.A0A1J1IMS2"/>
<dbReference type="InterPro" id="IPR036236">
    <property type="entry name" value="Znf_C2H2_sf"/>
</dbReference>
<proteinExistence type="predicted"/>
<feature type="domain" description="C2H2-type" evidence="8">
    <location>
        <begin position="527"/>
        <end position="549"/>
    </location>
</feature>
<keyword evidence="2" id="KW-0479">Metal-binding</keyword>
<evidence type="ECO:0000313" key="9">
    <source>
        <dbReference type="EMBL" id="CRL00844.1"/>
    </source>
</evidence>
<accession>A0A1J1IMS2</accession>
<feature type="domain" description="C2H2-type" evidence="8">
    <location>
        <begin position="579"/>
        <end position="606"/>
    </location>
</feature>
<dbReference type="InterPro" id="IPR050888">
    <property type="entry name" value="ZnF_C2H2-type_TF"/>
</dbReference>
<keyword evidence="10" id="KW-1185">Reference proteome</keyword>
<feature type="domain" description="C2H2-type" evidence="8">
    <location>
        <begin position="496"/>
        <end position="525"/>
    </location>
</feature>
<name>A0A1J1IMS2_9DIPT</name>
<dbReference type="SUPFAM" id="SSF57667">
    <property type="entry name" value="beta-beta-alpha zinc fingers"/>
    <property type="match status" value="4"/>
</dbReference>
<keyword evidence="6" id="KW-0539">Nucleus</keyword>
<evidence type="ECO:0000256" key="6">
    <source>
        <dbReference type="ARBA" id="ARBA00023242"/>
    </source>
</evidence>
<dbReference type="InterPro" id="IPR013087">
    <property type="entry name" value="Znf_C2H2_type"/>
</dbReference>
<evidence type="ECO:0000256" key="1">
    <source>
        <dbReference type="ARBA" id="ARBA00004123"/>
    </source>
</evidence>
<organism evidence="9 10">
    <name type="scientific">Clunio marinus</name>
    <dbReference type="NCBI Taxonomy" id="568069"/>
    <lineage>
        <taxon>Eukaryota</taxon>
        <taxon>Metazoa</taxon>
        <taxon>Ecdysozoa</taxon>
        <taxon>Arthropoda</taxon>
        <taxon>Hexapoda</taxon>
        <taxon>Insecta</taxon>
        <taxon>Pterygota</taxon>
        <taxon>Neoptera</taxon>
        <taxon>Endopterygota</taxon>
        <taxon>Diptera</taxon>
        <taxon>Nematocera</taxon>
        <taxon>Chironomoidea</taxon>
        <taxon>Chironomidae</taxon>
        <taxon>Clunio</taxon>
    </lineage>
</organism>
<evidence type="ECO:0000256" key="7">
    <source>
        <dbReference type="PROSITE-ProRule" id="PRU00042"/>
    </source>
</evidence>
<dbReference type="Pfam" id="PF00096">
    <property type="entry name" value="zf-C2H2"/>
    <property type="match status" value="3"/>
</dbReference>
<comment type="subcellular location">
    <subcellularLocation>
        <location evidence="1">Nucleus</location>
    </subcellularLocation>
</comment>
<gene>
    <name evidence="9" type="ORF">CLUMA_CG014095</name>
</gene>
<dbReference type="EMBL" id="CVRI01000054">
    <property type="protein sequence ID" value="CRL00844.1"/>
    <property type="molecule type" value="Genomic_DNA"/>
</dbReference>
<evidence type="ECO:0000256" key="3">
    <source>
        <dbReference type="ARBA" id="ARBA00022737"/>
    </source>
</evidence>
<sequence length="650" mass="76237">MSKAPNNSLPSVLIIEAEDGNVFIVESIDSETQVEKILKTEKTQRVPRKQSKVEITSRELSPIDNKSELKEDEEEIIIEEYLDEYFEDEGATAIISFVDSNIEQSSSQQELHSKIEIKDEEFYEIPAAILDHQYMITDPSLNRNINSECSENHSDYETFNYNENRKLKLKNERKDDLKPVKHKLRQLTGKAACKYCDTIFNSKESLKMHVCAYLQCDPKNFICRICSKELIQSIKFIPPRKLQLDQQQLELLESNDETKDPVLDEFTGLIVKYTTQKKRYPRKTGRFECDLCGRVFTTLKSLTMHMDLHTNSHRFVCTTCGERYITHSGIAKHACMNKKRRRPEVDFMDKEAYVVSMDCSPLLAGFSIVLKDGRAAFLTSNNLKFDPNHACMNKKRRRPEVDFRIFDVRHCKYCGFSFPSFEENKAHTCQYQFPDDPKMFRCRFCLLDMSKNSYNKHMNRHLEPEKEWICVYCSKKLSDEVSLNLHLTTHTGDKPFRCPYDGCEQSFINKQLLTRHSRFHGVDIPVYACKICNKEVASKYHLKTHMKIHEDIFGCQLCKTEFDSKDLLKEHYQKDHLPYPCTFCDKTFVLPRYLKMHEKLHTPTTPKPHKCEFCISNKSFSKLALLLNHVYKVHAELFDEWKIQHPELFK</sequence>
<feature type="domain" description="C2H2-type" evidence="8">
    <location>
        <begin position="468"/>
        <end position="495"/>
    </location>
</feature>
<dbReference type="GO" id="GO:0008270">
    <property type="term" value="F:zinc ion binding"/>
    <property type="evidence" value="ECO:0007669"/>
    <property type="project" value="UniProtKB-KW"/>
</dbReference>
<dbReference type="PANTHER" id="PTHR24406">
    <property type="entry name" value="TRANSCRIPTIONAL REPRESSOR CTCFL-RELATED"/>
    <property type="match status" value="1"/>
</dbReference>
<keyword evidence="3" id="KW-0677">Repeat</keyword>
<feature type="domain" description="C2H2-type" evidence="8">
    <location>
        <begin position="287"/>
        <end position="314"/>
    </location>
</feature>
<dbReference type="Proteomes" id="UP000183832">
    <property type="component" value="Unassembled WGS sequence"/>
</dbReference>
<keyword evidence="5" id="KW-0862">Zinc</keyword>
<reference evidence="9 10" key="1">
    <citation type="submission" date="2015-04" db="EMBL/GenBank/DDBJ databases">
        <authorList>
            <person name="Syromyatnikov M.Y."/>
            <person name="Popov V.N."/>
        </authorList>
    </citation>
    <scope>NUCLEOTIDE SEQUENCE [LARGE SCALE GENOMIC DNA]</scope>
</reference>
<dbReference type="GO" id="GO:0005634">
    <property type="term" value="C:nucleus"/>
    <property type="evidence" value="ECO:0007669"/>
    <property type="project" value="UniProtKB-SubCell"/>
</dbReference>
<evidence type="ECO:0000259" key="8">
    <source>
        <dbReference type="PROSITE" id="PS50157"/>
    </source>
</evidence>
<dbReference type="Gene3D" id="3.30.160.60">
    <property type="entry name" value="Classic Zinc Finger"/>
    <property type="match status" value="5"/>
</dbReference>
<dbReference type="PROSITE" id="PS50157">
    <property type="entry name" value="ZINC_FINGER_C2H2_2"/>
    <property type="match status" value="5"/>
</dbReference>